<evidence type="ECO:0000313" key="2">
    <source>
        <dbReference type="EMBL" id="RXN12373.1"/>
    </source>
</evidence>
<keyword evidence="3" id="KW-1185">Reference proteome</keyword>
<dbReference type="InterPro" id="IPR038765">
    <property type="entry name" value="Papain-like_cys_pep_sf"/>
</dbReference>
<name>A0A498LXU6_LABRO</name>
<sequence length="369" mass="41535">MVQYILKNKKLPVVLPEHFRLPSVEKEYPRHLIPEEMMCQHCLGNVLLSDPILITQKAKILTSSRIVHDVSTYCKSCHQWGTYFRYQEWKDGIHNFNDQILLDLPLCITIRNMLQVHTAVSRVVECLERTTGVQFPSADTILPGYLHFEALTDHDNQYSCVNCGDHPPVVIMDLHGLPFVSEMKSRQTYDKVFQKIWAASGGWTVIMCPCGIAYSIKCNIRAGSPCDFADMLLSWKHMPNIIIYDFALSAEPVPKKAFLGIPKAAPKTVPKPSSLAAPEPSSLAVLRPSPFSTPEPALLSFSALCKPWEKELNTIQDKLIGNACFKLIHEAAQQQGLTRQTCGNDCGIFMLMYTLCIMTGVEFEFQEVS</sequence>
<dbReference type="InterPro" id="IPR040648">
    <property type="entry name" value="HMGXB3_CxC4"/>
</dbReference>
<dbReference type="PANTHER" id="PTHR17609">
    <property type="entry name" value="HMG DOMAIN-CONTAINING PROTEIN 3"/>
    <property type="match status" value="1"/>
</dbReference>
<dbReference type="PANTHER" id="PTHR17609:SF3">
    <property type="entry name" value="SAP DOMAIN-CONTAINING PROTEIN"/>
    <property type="match status" value="1"/>
</dbReference>
<evidence type="ECO:0000313" key="3">
    <source>
        <dbReference type="Proteomes" id="UP000290572"/>
    </source>
</evidence>
<proteinExistence type="predicted"/>
<dbReference type="InterPro" id="IPR039598">
    <property type="entry name" value="HMGXB3"/>
</dbReference>
<gene>
    <name evidence="2" type="ORF">ROHU_029597</name>
</gene>
<comment type="caution">
    <text evidence="2">The sequence shown here is derived from an EMBL/GenBank/DDBJ whole genome shotgun (WGS) entry which is preliminary data.</text>
</comment>
<dbReference type="AlphaFoldDB" id="A0A498LXU6"/>
<dbReference type="Pfam" id="PF18717">
    <property type="entry name" value="CxC4"/>
    <property type="match status" value="1"/>
</dbReference>
<dbReference type="SUPFAM" id="SSF54001">
    <property type="entry name" value="Cysteine proteinases"/>
    <property type="match status" value="1"/>
</dbReference>
<feature type="domain" description="HMG" evidence="1">
    <location>
        <begin position="27"/>
        <end position="140"/>
    </location>
</feature>
<accession>A0A498LXU6</accession>
<dbReference type="EMBL" id="QBIY01013064">
    <property type="protein sequence ID" value="RXN12373.1"/>
    <property type="molecule type" value="Genomic_DNA"/>
</dbReference>
<dbReference type="Proteomes" id="UP000290572">
    <property type="component" value="Unassembled WGS sequence"/>
</dbReference>
<reference evidence="2 3" key="1">
    <citation type="submission" date="2018-03" db="EMBL/GenBank/DDBJ databases">
        <title>Draft genome sequence of Rohu Carp (Labeo rohita).</title>
        <authorList>
            <person name="Das P."/>
            <person name="Kushwaha B."/>
            <person name="Joshi C.G."/>
            <person name="Kumar D."/>
            <person name="Nagpure N.S."/>
            <person name="Sahoo L."/>
            <person name="Das S.P."/>
            <person name="Bit A."/>
            <person name="Patnaik S."/>
            <person name="Meher P.K."/>
            <person name="Jayasankar P."/>
            <person name="Koringa P.G."/>
            <person name="Patel N.V."/>
            <person name="Hinsu A.T."/>
            <person name="Kumar R."/>
            <person name="Pandey M."/>
            <person name="Agarwal S."/>
            <person name="Srivastava S."/>
            <person name="Singh M."/>
            <person name="Iquebal M.A."/>
            <person name="Jaiswal S."/>
            <person name="Angadi U.B."/>
            <person name="Kumar N."/>
            <person name="Raza M."/>
            <person name="Shah T.M."/>
            <person name="Rai A."/>
            <person name="Jena J.K."/>
        </authorList>
    </citation>
    <scope>NUCLEOTIDE SEQUENCE [LARGE SCALE GENOMIC DNA]</scope>
    <source>
        <strain evidence="2">DASCIFA01</strain>
        <tissue evidence="2">Testis</tissue>
    </source>
</reference>
<organism evidence="2 3">
    <name type="scientific">Labeo rohita</name>
    <name type="common">Indian major carp</name>
    <name type="synonym">Cyprinus rohita</name>
    <dbReference type="NCBI Taxonomy" id="84645"/>
    <lineage>
        <taxon>Eukaryota</taxon>
        <taxon>Metazoa</taxon>
        <taxon>Chordata</taxon>
        <taxon>Craniata</taxon>
        <taxon>Vertebrata</taxon>
        <taxon>Euteleostomi</taxon>
        <taxon>Actinopterygii</taxon>
        <taxon>Neopterygii</taxon>
        <taxon>Teleostei</taxon>
        <taxon>Ostariophysi</taxon>
        <taxon>Cypriniformes</taxon>
        <taxon>Cyprinidae</taxon>
        <taxon>Labeoninae</taxon>
        <taxon>Labeonini</taxon>
        <taxon>Labeo</taxon>
    </lineage>
</organism>
<protein>
    <recommendedName>
        <fullName evidence="1">HMG domain-containing protein</fullName>
    </recommendedName>
</protein>
<dbReference type="Gene3D" id="3.40.395.10">
    <property type="entry name" value="Adenoviral Proteinase, Chain A"/>
    <property type="match status" value="1"/>
</dbReference>
<evidence type="ECO:0000259" key="1">
    <source>
        <dbReference type="Pfam" id="PF18717"/>
    </source>
</evidence>